<keyword evidence="10" id="KW-0249">Electron transport</keyword>
<dbReference type="AlphaFoldDB" id="A0A7S2JKP5"/>
<dbReference type="PANTHER" id="PTHR40637:SF1">
    <property type="entry name" value="ESSS SUBUNIT OF NADH:UBIQUINONE OXIDOREDUCTASE (COMPLEX I) PROTEIN"/>
    <property type="match status" value="1"/>
</dbReference>
<evidence type="ECO:0000256" key="8">
    <source>
        <dbReference type="ARBA" id="ARBA00022792"/>
    </source>
</evidence>
<evidence type="ECO:0000256" key="11">
    <source>
        <dbReference type="ARBA" id="ARBA00022989"/>
    </source>
</evidence>
<evidence type="ECO:0000256" key="5">
    <source>
        <dbReference type="ARBA" id="ARBA00022448"/>
    </source>
</evidence>
<comment type="similarity">
    <text evidence="3">Belongs to the complex I NDUFB11 subunit family.</text>
</comment>
<keyword evidence="13 18" id="KW-0472">Membrane</keyword>
<organism evidence="19">
    <name type="scientific">Cyanoptyche gloeocystis</name>
    <dbReference type="NCBI Taxonomy" id="77922"/>
    <lineage>
        <taxon>Eukaryota</taxon>
        <taxon>Glaucocystophyceae</taxon>
        <taxon>Glaucocystophyceae incertae sedis</taxon>
        <taxon>Cyanoptyche</taxon>
    </lineage>
</organism>
<evidence type="ECO:0000256" key="3">
    <source>
        <dbReference type="ARBA" id="ARBA00008915"/>
    </source>
</evidence>
<keyword evidence="5" id="KW-0813">Transport</keyword>
<dbReference type="Pfam" id="PF10183">
    <property type="entry name" value="ESSS"/>
    <property type="match status" value="1"/>
</dbReference>
<evidence type="ECO:0000256" key="16">
    <source>
        <dbReference type="ARBA" id="ARBA00046528"/>
    </source>
</evidence>
<evidence type="ECO:0000256" key="12">
    <source>
        <dbReference type="ARBA" id="ARBA00023128"/>
    </source>
</evidence>
<feature type="transmembrane region" description="Helical" evidence="18">
    <location>
        <begin position="96"/>
        <end position="115"/>
    </location>
</feature>
<accession>A0A7S2JKP5</accession>
<dbReference type="InterPro" id="IPR019329">
    <property type="entry name" value="NADH_UbQ_OxRdtase_ESSS_su"/>
</dbReference>
<evidence type="ECO:0000313" key="19">
    <source>
        <dbReference type="EMBL" id="CAD9550731.1"/>
    </source>
</evidence>
<evidence type="ECO:0000256" key="15">
    <source>
        <dbReference type="ARBA" id="ARBA00031387"/>
    </source>
</evidence>
<proteinExistence type="inferred from homology"/>
<dbReference type="EMBL" id="HBGX01000687">
    <property type="protein sequence ID" value="CAD9550731.1"/>
    <property type="molecule type" value="Transcribed_RNA"/>
</dbReference>
<evidence type="ECO:0000256" key="1">
    <source>
        <dbReference type="ARBA" id="ARBA00003195"/>
    </source>
</evidence>
<keyword evidence="8" id="KW-0999">Mitochondrion inner membrane</keyword>
<reference evidence="19" key="1">
    <citation type="submission" date="2021-01" db="EMBL/GenBank/DDBJ databases">
        <authorList>
            <person name="Corre E."/>
            <person name="Pelletier E."/>
            <person name="Niang G."/>
            <person name="Scheremetjew M."/>
            <person name="Finn R."/>
            <person name="Kale V."/>
            <person name="Holt S."/>
            <person name="Cochrane G."/>
            <person name="Meng A."/>
            <person name="Brown T."/>
            <person name="Cohen L."/>
        </authorList>
    </citation>
    <scope>NUCLEOTIDE SEQUENCE</scope>
    <source>
        <strain evidence="19">SAG4.97</strain>
    </source>
</reference>
<evidence type="ECO:0000256" key="10">
    <source>
        <dbReference type="ARBA" id="ARBA00022982"/>
    </source>
</evidence>
<feature type="compositionally biased region" description="Basic and acidic residues" evidence="17">
    <location>
        <begin position="58"/>
        <end position="73"/>
    </location>
</feature>
<evidence type="ECO:0000256" key="4">
    <source>
        <dbReference type="ARBA" id="ARBA00018632"/>
    </source>
</evidence>
<comment type="subunit">
    <text evidence="16">Complex I is composed of 45 different subunits. Interacts with BCAP31.</text>
</comment>
<feature type="compositionally biased region" description="Low complexity" evidence="17">
    <location>
        <begin position="28"/>
        <end position="48"/>
    </location>
</feature>
<gene>
    <name evidence="19" type="ORF">CGLO1086_LOCUS325</name>
</gene>
<keyword evidence="11 18" id="KW-1133">Transmembrane helix</keyword>
<name>A0A7S2JKP5_9EUKA</name>
<comment type="subcellular location">
    <subcellularLocation>
        <location evidence="2">Mitochondrion inner membrane</location>
        <topology evidence="2">Single-pass membrane protein</topology>
    </subcellularLocation>
</comment>
<evidence type="ECO:0000256" key="6">
    <source>
        <dbReference type="ARBA" id="ARBA00022660"/>
    </source>
</evidence>
<protein>
    <recommendedName>
        <fullName evidence="4">NADH dehydrogenase [ubiquinone] 1 beta subcomplex subunit 11, mitochondrial</fullName>
    </recommendedName>
    <alternativeName>
        <fullName evidence="15">Complex I-ESSS</fullName>
    </alternativeName>
    <alternativeName>
        <fullName evidence="14">NADH-ubiquinone oxidoreductase ESSS subunit</fullName>
    </alternativeName>
</protein>
<dbReference type="GO" id="GO:0005743">
    <property type="term" value="C:mitochondrial inner membrane"/>
    <property type="evidence" value="ECO:0007669"/>
    <property type="project" value="UniProtKB-SubCell"/>
</dbReference>
<feature type="region of interest" description="Disordered" evidence="17">
    <location>
        <begin position="28"/>
        <end position="84"/>
    </location>
</feature>
<keyword evidence="6" id="KW-0679">Respiratory chain</keyword>
<comment type="function">
    <text evidence="1">Accessory subunit of the mitochondrial membrane respiratory chain NADH dehydrogenase (Complex I), that is believed not to be involved in catalysis. Complex I functions in the transfer of electrons from NADH to the respiratory chain. The immediate electron acceptor for the enzyme is believed to be ubiquinone.</text>
</comment>
<evidence type="ECO:0000256" key="17">
    <source>
        <dbReference type="SAM" id="MobiDB-lite"/>
    </source>
</evidence>
<dbReference type="PANTHER" id="PTHR40637">
    <property type="entry name" value="ESSS SUBUNIT OF NADH:UBIQUINONE OXIDOREDUCTASE (COMPLEX I) PROTEIN"/>
    <property type="match status" value="1"/>
</dbReference>
<evidence type="ECO:0000256" key="13">
    <source>
        <dbReference type="ARBA" id="ARBA00023136"/>
    </source>
</evidence>
<evidence type="ECO:0000256" key="14">
    <source>
        <dbReference type="ARBA" id="ARBA00030753"/>
    </source>
</evidence>
<sequence>MAATTVLCRRLRLGTISRAFHKNIIPAVPVSSSGSSPSQSPAGGAVSATSPRMGGSHTETHHDDHDDEHEHFEPPTMFGEPRLQPGQRRKWEAWELPWVLGFGCAAIILGVGLNLKPNTSIEDWAVQQAMAKRAAQLGQQK</sequence>
<evidence type="ECO:0000256" key="18">
    <source>
        <dbReference type="SAM" id="Phobius"/>
    </source>
</evidence>
<keyword evidence="7 18" id="KW-0812">Transmembrane</keyword>
<evidence type="ECO:0000256" key="7">
    <source>
        <dbReference type="ARBA" id="ARBA00022692"/>
    </source>
</evidence>
<keyword evidence="12" id="KW-0496">Mitochondrion</keyword>
<evidence type="ECO:0000256" key="2">
    <source>
        <dbReference type="ARBA" id="ARBA00004434"/>
    </source>
</evidence>
<keyword evidence="9" id="KW-0809">Transit peptide</keyword>
<evidence type="ECO:0000256" key="9">
    <source>
        <dbReference type="ARBA" id="ARBA00022946"/>
    </source>
</evidence>